<evidence type="ECO:0000313" key="1">
    <source>
        <dbReference type="EMBL" id="KKM01015.1"/>
    </source>
</evidence>
<accession>A0A0F9GQ78</accession>
<sequence>MNVLIACEFSGIVRDAFIREGYHAVSCDLLSSERPGSHWQEEVLLHLDTGPVQGSWEYDLMIAFPPCTYLAVSGARWFKGREGEQEEALEFVQMLL</sequence>
<feature type="non-terminal residue" evidence="1">
    <location>
        <position position="96"/>
    </location>
</feature>
<dbReference type="AlphaFoldDB" id="A0A0F9GQ78"/>
<evidence type="ECO:0008006" key="2">
    <source>
        <dbReference type="Google" id="ProtNLM"/>
    </source>
</evidence>
<reference evidence="1" key="1">
    <citation type="journal article" date="2015" name="Nature">
        <title>Complex archaea that bridge the gap between prokaryotes and eukaryotes.</title>
        <authorList>
            <person name="Spang A."/>
            <person name="Saw J.H."/>
            <person name="Jorgensen S.L."/>
            <person name="Zaremba-Niedzwiedzka K."/>
            <person name="Martijn J."/>
            <person name="Lind A.E."/>
            <person name="van Eijk R."/>
            <person name="Schleper C."/>
            <person name="Guy L."/>
            <person name="Ettema T.J."/>
        </authorList>
    </citation>
    <scope>NUCLEOTIDE SEQUENCE</scope>
</reference>
<dbReference type="EMBL" id="LAZR01017292">
    <property type="protein sequence ID" value="KKM01015.1"/>
    <property type="molecule type" value="Genomic_DNA"/>
</dbReference>
<comment type="caution">
    <text evidence="1">The sequence shown here is derived from an EMBL/GenBank/DDBJ whole genome shotgun (WGS) entry which is preliminary data.</text>
</comment>
<organism evidence="1">
    <name type="scientific">marine sediment metagenome</name>
    <dbReference type="NCBI Taxonomy" id="412755"/>
    <lineage>
        <taxon>unclassified sequences</taxon>
        <taxon>metagenomes</taxon>
        <taxon>ecological metagenomes</taxon>
    </lineage>
</organism>
<protein>
    <recommendedName>
        <fullName evidence="2">DNA cytosine methyltransferase</fullName>
    </recommendedName>
</protein>
<name>A0A0F9GQ78_9ZZZZ</name>
<proteinExistence type="predicted"/>
<gene>
    <name evidence="1" type="ORF">LCGC14_1798580</name>
</gene>